<keyword evidence="2 5" id="KW-0378">Hydrolase</keyword>
<dbReference type="Proteomes" id="UP000007800">
    <property type="component" value="Unassembled WGS sequence"/>
</dbReference>
<dbReference type="InterPro" id="IPR029058">
    <property type="entry name" value="AB_hydrolase_fold"/>
</dbReference>
<dbReference type="GO" id="GO:0003847">
    <property type="term" value="F:1-alkyl-2-acetylglycerophosphocholine esterase activity"/>
    <property type="evidence" value="ECO:0007669"/>
    <property type="project" value="UniProtKB-EC"/>
</dbReference>
<evidence type="ECO:0000256" key="2">
    <source>
        <dbReference type="ARBA" id="ARBA00022801"/>
    </source>
</evidence>
<dbReference type="PANTHER" id="PTHR10272:SF0">
    <property type="entry name" value="PLATELET-ACTIVATING FACTOR ACETYLHYDROLASE"/>
    <property type="match status" value="1"/>
</dbReference>
<dbReference type="OrthoDB" id="446762at2759"/>
<reference evidence="5 6" key="1">
    <citation type="submission" date="2008-07" db="EMBL/GenBank/DDBJ databases">
        <authorList>
            <person name="El-Sayed N."/>
            <person name="Caler E."/>
            <person name="Inman J."/>
            <person name="Amedeo P."/>
            <person name="Hass B."/>
            <person name="Wortman J."/>
        </authorList>
    </citation>
    <scope>NUCLEOTIDE SEQUENCE [LARGE SCALE GENOMIC DNA]</scope>
    <source>
        <strain evidence="6">ATCC 50983 / TXsc</strain>
    </source>
</reference>
<dbReference type="InParanoid" id="C5KFT9"/>
<evidence type="ECO:0000256" key="1">
    <source>
        <dbReference type="ARBA" id="ARBA00013201"/>
    </source>
</evidence>
<dbReference type="AlphaFoldDB" id="C5KFT9"/>
<evidence type="ECO:0000256" key="4">
    <source>
        <dbReference type="ARBA" id="ARBA00023098"/>
    </source>
</evidence>
<accession>C5KFT9</accession>
<dbReference type="PANTHER" id="PTHR10272">
    <property type="entry name" value="PLATELET-ACTIVATING FACTOR ACETYLHYDROLASE"/>
    <property type="match status" value="1"/>
</dbReference>
<protein>
    <recommendedName>
        <fullName evidence="1">1-alkyl-2-acetylglycerophosphocholine esterase</fullName>
        <ecNumber evidence="1">3.1.1.47</ecNumber>
    </recommendedName>
</protein>
<dbReference type="Gene3D" id="3.40.50.1820">
    <property type="entry name" value="alpha/beta hydrolase"/>
    <property type="match status" value="1"/>
</dbReference>
<dbReference type="EMBL" id="GG672861">
    <property type="protein sequence ID" value="EER16641.1"/>
    <property type="molecule type" value="Genomic_DNA"/>
</dbReference>
<proteinExistence type="predicted"/>
<sequence>MTRVVPPLPPLRSVTFARHLSIIEDASDKNIGCVEYRVPGGVEGRIFYPPVAAGVTRGYTQTTWMRNVPRYAFGQLDVARALFRSSKVMQIIIRFLQWMVKLLGYFIPSGWSLYKLNSTYDDMEPIAEGDLPLVVFSHGLTGNGDENALLCSTLTHAIVGGAIVAVIHHQDGSSCEAMDENGREIPYIPDPRENPYPRNFRPQQVRQRANEMKSVIEYLCTIGSGKESGVPLLNRVTKLIDPNRIVLVGYSFGGATVAEYCTTVGLKAVEDKRVSCAVLMDPWTYVSPRNGSEGFRFPAEAHKKGIQAPTLVLGSEEFSKYPDMSAATRNLYDKSLQAGSRLRVMERTRHGNLMELCFWVPVFLLPLAAAFYDRRNSNARDTYCKIIGAIANFINVNTSAHAQSALVSKKGENSRDGKKI</sequence>
<organism evidence="6">
    <name type="scientific">Perkinsus marinus (strain ATCC 50983 / TXsc)</name>
    <dbReference type="NCBI Taxonomy" id="423536"/>
    <lineage>
        <taxon>Eukaryota</taxon>
        <taxon>Sar</taxon>
        <taxon>Alveolata</taxon>
        <taxon>Perkinsozoa</taxon>
        <taxon>Perkinsea</taxon>
        <taxon>Perkinsida</taxon>
        <taxon>Perkinsidae</taxon>
        <taxon>Perkinsus</taxon>
    </lineage>
</organism>
<dbReference type="GeneID" id="9063740"/>
<evidence type="ECO:0000313" key="6">
    <source>
        <dbReference type="Proteomes" id="UP000007800"/>
    </source>
</evidence>
<dbReference type="OMA" id="NIGCVEY"/>
<keyword evidence="4" id="KW-0443">Lipid metabolism</keyword>
<name>C5KFT9_PERM5</name>
<evidence type="ECO:0000256" key="3">
    <source>
        <dbReference type="ARBA" id="ARBA00022963"/>
    </source>
</evidence>
<dbReference type="EC" id="3.1.1.47" evidence="1"/>
<dbReference type="Pfam" id="PF03403">
    <property type="entry name" value="PAF-AH_p_II"/>
    <property type="match status" value="1"/>
</dbReference>
<keyword evidence="3" id="KW-0442">Lipid degradation</keyword>
<dbReference type="RefSeq" id="XP_002784845.1">
    <property type="nucleotide sequence ID" value="XM_002784799.1"/>
</dbReference>
<dbReference type="SUPFAM" id="SSF53474">
    <property type="entry name" value="alpha/beta-Hydrolases"/>
    <property type="match status" value="1"/>
</dbReference>
<dbReference type="GO" id="GO:0016042">
    <property type="term" value="P:lipid catabolic process"/>
    <property type="evidence" value="ECO:0007669"/>
    <property type="project" value="UniProtKB-KW"/>
</dbReference>
<evidence type="ECO:0000313" key="5">
    <source>
        <dbReference type="EMBL" id="EER16641.1"/>
    </source>
</evidence>
<gene>
    <name evidence="5" type="ORF">Pmar_PMAR019321</name>
</gene>
<keyword evidence="6" id="KW-1185">Reference proteome</keyword>